<evidence type="ECO:0000313" key="1">
    <source>
        <dbReference type="EMBL" id="MBX60175.1"/>
    </source>
</evidence>
<dbReference type="AlphaFoldDB" id="A0A2P2PZP9"/>
<sequence length="19" mass="2261">MFFFPGHPYLLICCSLCRI</sequence>
<dbReference type="EMBL" id="GGEC01079691">
    <property type="protein sequence ID" value="MBX60175.1"/>
    <property type="molecule type" value="Transcribed_RNA"/>
</dbReference>
<reference evidence="1" key="1">
    <citation type="submission" date="2018-02" db="EMBL/GenBank/DDBJ databases">
        <title>Rhizophora mucronata_Transcriptome.</title>
        <authorList>
            <person name="Meera S.P."/>
            <person name="Sreeshan A."/>
            <person name="Augustine A."/>
        </authorList>
    </citation>
    <scope>NUCLEOTIDE SEQUENCE</scope>
    <source>
        <tissue evidence="1">Leaf</tissue>
    </source>
</reference>
<proteinExistence type="predicted"/>
<protein>
    <submittedName>
        <fullName evidence="1">Uncharacterized protein</fullName>
    </submittedName>
</protein>
<name>A0A2P2PZP9_RHIMU</name>
<organism evidence="1">
    <name type="scientific">Rhizophora mucronata</name>
    <name type="common">Asiatic mangrove</name>
    <dbReference type="NCBI Taxonomy" id="61149"/>
    <lineage>
        <taxon>Eukaryota</taxon>
        <taxon>Viridiplantae</taxon>
        <taxon>Streptophyta</taxon>
        <taxon>Embryophyta</taxon>
        <taxon>Tracheophyta</taxon>
        <taxon>Spermatophyta</taxon>
        <taxon>Magnoliopsida</taxon>
        <taxon>eudicotyledons</taxon>
        <taxon>Gunneridae</taxon>
        <taxon>Pentapetalae</taxon>
        <taxon>rosids</taxon>
        <taxon>fabids</taxon>
        <taxon>Malpighiales</taxon>
        <taxon>Rhizophoraceae</taxon>
        <taxon>Rhizophora</taxon>
    </lineage>
</organism>
<accession>A0A2P2PZP9</accession>